<gene>
    <name evidence="3" type="ORF">DEBURN_LOCUS9852</name>
</gene>
<accession>A0A9N9CQD5</accession>
<protein>
    <submittedName>
        <fullName evidence="3">11882_t:CDS:1</fullName>
    </submittedName>
</protein>
<comment type="caution">
    <text evidence="3">The sequence shown here is derived from an EMBL/GenBank/DDBJ whole genome shotgun (WGS) entry which is preliminary data.</text>
</comment>
<evidence type="ECO:0000256" key="1">
    <source>
        <dbReference type="SAM" id="MobiDB-lite"/>
    </source>
</evidence>
<dbReference type="EMBL" id="CAJVPK010002194">
    <property type="protein sequence ID" value="CAG8608254.1"/>
    <property type="molecule type" value="Genomic_DNA"/>
</dbReference>
<evidence type="ECO:0000256" key="2">
    <source>
        <dbReference type="SAM" id="SignalP"/>
    </source>
</evidence>
<feature type="non-terminal residue" evidence="3">
    <location>
        <position position="271"/>
    </location>
</feature>
<dbReference type="OrthoDB" id="1859733at2759"/>
<feature type="chain" id="PRO_5040496273" evidence="2">
    <location>
        <begin position="25"/>
        <end position="271"/>
    </location>
</feature>
<reference evidence="3" key="1">
    <citation type="submission" date="2021-06" db="EMBL/GenBank/DDBJ databases">
        <authorList>
            <person name="Kallberg Y."/>
            <person name="Tangrot J."/>
            <person name="Rosling A."/>
        </authorList>
    </citation>
    <scope>NUCLEOTIDE SEQUENCE</scope>
    <source>
        <strain evidence="3">AZ414A</strain>
    </source>
</reference>
<keyword evidence="4" id="KW-1185">Reference proteome</keyword>
<dbReference type="Proteomes" id="UP000789706">
    <property type="component" value="Unassembled WGS sequence"/>
</dbReference>
<keyword evidence="2" id="KW-0732">Signal</keyword>
<proteinExistence type="predicted"/>
<dbReference type="AlphaFoldDB" id="A0A9N9CQD5"/>
<dbReference type="PROSITE" id="PS51257">
    <property type="entry name" value="PROKAR_LIPOPROTEIN"/>
    <property type="match status" value="1"/>
</dbReference>
<feature type="region of interest" description="Disordered" evidence="1">
    <location>
        <begin position="211"/>
        <end position="251"/>
    </location>
</feature>
<feature type="signal peptide" evidence="2">
    <location>
        <begin position="1"/>
        <end position="24"/>
    </location>
</feature>
<organism evidence="3 4">
    <name type="scientific">Diversispora eburnea</name>
    <dbReference type="NCBI Taxonomy" id="1213867"/>
    <lineage>
        <taxon>Eukaryota</taxon>
        <taxon>Fungi</taxon>
        <taxon>Fungi incertae sedis</taxon>
        <taxon>Mucoromycota</taxon>
        <taxon>Glomeromycotina</taxon>
        <taxon>Glomeromycetes</taxon>
        <taxon>Diversisporales</taxon>
        <taxon>Diversisporaceae</taxon>
        <taxon>Diversispora</taxon>
    </lineage>
</organism>
<evidence type="ECO:0000313" key="4">
    <source>
        <dbReference type="Proteomes" id="UP000789706"/>
    </source>
</evidence>
<sequence length="271" mass="29750">MTKIISILVIVGLIFSCLSLISQAKNPKAPHKTPPTSIGNLKFPNNLVIPSNISVNLDENKFAFSLCIIAGINLECNVTARAWTLIGPTGVTVNDCEDFKEVVCDPTFITAVTVLNPRAPIDNIISGGLRSAIKTDTSSAFFTVEATSLSPNPSVDGVWFRSFAFNQSGVGAFSDVTYLQRVKTKGGIFPPNNQSECLYLSVLHSDKLRNETEERKKLHKQQHKPQQTQKPQQLQHSQQQPQQGNKEGLEKISITTKWSFNPVLDLLSTSA</sequence>
<name>A0A9N9CQD5_9GLOM</name>
<feature type="compositionally biased region" description="Low complexity" evidence="1">
    <location>
        <begin position="224"/>
        <end position="243"/>
    </location>
</feature>
<evidence type="ECO:0000313" key="3">
    <source>
        <dbReference type="EMBL" id="CAG8608254.1"/>
    </source>
</evidence>